<comment type="caution">
    <text evidence="14">The sequence shown here is derived from an EMBL/GenBank/DDBJ whole genome shotgun (WGS) entry which is preliminary data.</text>
</comment>
<dbReference type="HAMAP" id="MF_00004">
    <property type="entry name" value="Aden_phosphoribosyltr"/>
    <property type="match status" value="1"/>
</dbReference>
<dbReference type="InterPro" id="IPR029057">
    <property type="entry name" value="PRTase-like"/>
</dbReference>
<dbReference type="OrthoDB" id="9803963at2"/>
<dbReference type="Pfam" id="PF00156">
    <property type="entry name" value="Pribosyltran"/>
    <property type="match status" value="1"/>
</dbReference>
<keyword evidence="9 12" id="KW-0328">Glycosyltransferase</keyword>
<evidence type="ECO:0000256" key="10">
    <source>
        <dbReference type="ARBA" id="ARBA00022679"/>
    </source>
</evidence>
<evidence type="ECO:0000313" key="14">
    <source>
        <dbReference type="EMBL" id="TQE90097.1"/>
    </source>
</evidence>
<gene>
    <name evidence="12" type="primary">apt</name>
    <name evidence="14" type="ORF">FKZ59_11280</name>
</gene>
<evidence type="ECO:0000256" key="3">
    <source>
        <dbReference type="ARBA" id="ARBA00004496"/>
    </source>
</evidence>
<dbReference type="AlphaFoldDB" id="A0A540V090"/>
<comment type="function">
    <text evidence="2 12">Catalyzes a salvage reaction resulting in the formation of AMP, that is energically less costly than de novo synthesis.</text>
</comment>
<dbReference type="NCBIfam" id="NF002636">
    <property type="entry name" value="PRK02304.1-5"/>
    <property type="match status" value="1"/>
</dbReference>
<evidence type="ECO:0000256" key="2">
    <source>
        <dbReference type="ARBA" id="ARBA00003968"/>
    </source>
</evidence>
<keyword evidence="8 12" id="KW-0963">Cytoplasm</keyword>
<reference evidence="14 15" key="1">
    <citation type="submission" date="2019-06" db="EMBL/GenBank/DDBJ databases">
        <title>Genome sequence of Ureibacillus terrenus.</title>
        <authorList>
            <person name="Maclea K.S."/>
            <person name="Simoes M."/>
        </authorList>
    </citation>
    <scope>NUCLEOTIDE SEQUENCE [LARGE SCALE GENOMIC DNA]</scope>
    <source>
        <strain evidence="14 15">ATCC BAA-384</strain>
    </source>
</reference>
<dbReference type="NCBIfam" id="NF002634">
    <property type="entry name" value="PRK02304.1-3"/>
    <property type="match status" value="1"/>
</dbReference>
<evidence type="ECO:0000256" key="9">
    <source>
        <dbReference type="ARBA" id="ARBA00022676"/>
    </source>
</evidence>
<organism evidence="14 15">
    <name type="scientific">Ureibacillus terrenus</name>
    <dbReference type="NCBI Taxonomy" id="118246"/>
    <lineage>
        <taxon>Bacteria</taxon>
        <taxon>Bacillati</taxon>
        <taxon>Bacillota</taxon>
        <taxon>Bacilli</taxon>
        <taxon>Bacillales</taxon>
        <taxon>Caryophanaceae</taxon>
        <taxon>Ureibacillus</taxon>
    </lineage>
</organism>
<dbReference type="Proteomes" id="UP000315753">
    <property type="component" value="Unassembled WGS sequence"/>
</dbReference>
<feature type="domain" description="Phosphoribosyltransferase" evidence="13">
    <location>
        <begin position="51"/>
        <end position="166"/>
    </location>
</feature>
<evidence type="ECO:0000256" key="6">
    <source>
        <dbReference type="ARBA" id="ARBA00011738"/>
    </source>
</evidence>
<dbReference type="GO" id="GO:0003999">
    <property type="term" value="F:adenine phosphoribosyltransferase activity"/>
    <property type="evidence" value="ECO:0007669"/>
    <property type="project" value="UniProtKB-UniRule"/>
</dbReference>
<dbReference type="InterPro" id="IPR005764">
    <property type="entry name" value="Ade_phspho_trans"/>
</dbReference>
<dbReference type="RefSeq" id="WP_141602864.1">
    <property type="nucleotide sequence ID" value="NZ_JARMSB010000043.1"/>
</dbReference>
<evidence type="ECO:0000256" key="7">
    <source>
        <dbReference type="ARBA" id="ARBA00011893"/>
    </source>
</evidence>
<dbReference type="NCBIfam" id="NF002633">
    <property type="entry name" value="PRK02304.1-2"/>
    <property type="match status" value="1"/>
</dbReference>
<evidence type="ECO:0000256" key="8">
    <source>
        <dbReference type="ARBA" id="ARBA00022490"/>
    </source>
</evidence>
<comment type="pathway">
    <text evidence="4 12">Purine metabolism; AMP biosynthesis via salvage pathway; AMP from adenine: step 1/1.</text>
</comment>
<dbReference type="GO" id="GO:0002055">
    <property type="term" value="F:adenine binding"/>
    <property type="evidence" value="ECO:0007669"/>
    <property type="project" value="TreeGrafter"/>
</dbReference>
<dbReference type="GO" id="GO:0006168">
    <property type="term" value="P:adenine salvage"/>
    <property type="evidence" value="ECO:0007669"/>
    <property type="project" value="InterPro"/>
</dbReference>
<dbReference type="NCBIfam" id="TIGR01090">
    <property type="entry name" value="apt"/>
    <property type="match status" value="1"/>
</dbReference>
<dbReference type="GO" id="GO:0005737">
    <property type="term" value="C:cytoplasm"/>
    <property type="evidence" value="ECO:0007669"/>
    <property type="project" value="UniProtKB-SubCell"/>
</dbReference>
<dbReference type="GO" id="GO:0006166">
    <property type="term" value="P:purine ribonucleoside salvage"/>
    <property type="evidence" value="ECO:0007669"/>
    <property type="project" value="UniProtKB-UniRule"/>
</dbReference>
<evidence type="ECO:0000313" key="15">
    <source>
        <dbReference type="Proteomes" id="UP000315753"/>
    </source>
</evidence>
<keyword evidence="11 12" id="KW-0660">Purine salvage</keyword>
<dbReference type="CDD" id="cd06223">
    <property type="entry name" value="PRTases_typeI"/>
    <property type="match status" value="1"/>
</dbReference>
<proteinExistence type="inferred from homology"/>
<dbReference type="GO" id="GO:0016208">
    <property type="term" value="F:AMP binding"/>
    <property type="evidence" value="ECO:0007669"/>
    <property type="project" value="TreeGrafter"/>
</dbReference>
<evidence type="ECO:0000259" key="13">
    <source>
        <dbReference type="Pfam" id="PF00156"/>
    </source>
</evidence>
<comment type="similarity">
    <text evidence="5 12">Belongs to the purine/pyrimidine phosphoribosyltransferase family.</text>
</comment>
<dbReference type="SUPFAM" id="SSF53271">
    <property type="entry name" value="PRTase-like"/>
    <property type="match status" value="1"/>
</dbReference>
<name>A0A540V090_9BACL</name>
<evidence type="ECO:0000256" key="11">
    <source>
        <dbReference type="ARBA" id="ARBA00022726"/>
    </source>
</evidence>
<dbReference type="EC" id="2.4.2.7" evidence="7 12"/>
<evidence type="ECO:0000256" key="1">
    <source>
        <dbReference type="ARBA" id="ARBA00000868"/>
    </source>
</evidence>
<dbReference type="InterPro" id="IPR050054">
    <property type="entry name" value="UPRTase/APRTase"/>
</dbReference>
<dbReference type="Gene3D" id="3.40.50.2020">
    <property type="match status" value="1"/>
</dbReference>
<comment type="subunit">
    <text evidence="6 12">Homodimer.</text>
</comment>
<dbReference type="EMBL" id="VIGD01000015">
    <property type="protein sequence ID" value="TQE90097.1"/>
    <property type="molecule type" value="Genomic_DNA"/>
</dbReference>
<dbReference type="UniPathway" id="UPA00588">
    <property type="reaction ID" value="UER00646"/>
</dbReference>
<dbReference type="GO" id="GO:0044209">
    <property type="term" value="P:AMP salvage"/>
    <property type="evidence" value="ECO:0007669"/>
    <property type="project" value="UniProtKB-UniRule"/>
</dbReference>
<accession>A0A540V090</accession>
<keyword evidence="15" id="KW-1185">Reference proteome</keyword>
<dbReference type="PANTHER" id="PTHR32315">
    <property type="entry name" value="ADENINE PHOSPHORIBOSYLTRANSFERASE"/>
    <property type="match status" value="1"/>
</dbReference>
<dbReference type="PANTHER" id="PTHR32315:SF3">
    <property type="entry name" value="ADENINE PHOSPHORIBOSYLTRANSFERASE"/>
    <property type="match status" value="1"/>
</dbReference>
<dbReference type="InterPro" id="IPR000836">
    <property type="entry name" value="PRTase_dom"/>
</dbReference>
<evidence type="ECO:0000256" key="12">
    <source>
        <dbReference type="HAMAP-Rule" id="MF_00004"/>
    </source>
</evidence>
<keyword evidence="10 12" id="KW-0808">Transferase</keyword>
<evidence type="ECO:0000256" key="5">
    <source>
        <dbReference type="ARBA" id="ARBA00008391"/>
    </source>
</evidence>
<sequence>MDLKQYIAIVEDFPKEGISFKDITPLMDNGSAFKYAVDQIVEFAKDVGAEIIVGPEARGFIVGCPVAYALGIGFAPVRKPGKLPREVVSVEYDLEYGTNTLTMHKDAISPGQKALIIDDLLATGGTVDATIKLVEKLGGEVVGCAFIIELTELKGREKIRNYPVKTLIQY</sequence>
<comment type="catalytic activity">
    <reaction evidence="1 12">
        <text>AMP + diphosphate = 5-phospho-alpha-D-ribose 1-diphosphate + adenine</text>
        <dbReference type="Rhea" id="RHEA:16609"/>
        <dbReference type="ChEBI" id="CHEBI:16708"/>
        <dbReference type="ChEBI" id="CHEBI:33019"/>
        <dbReference type="ChEBI" id="CHEBI:58017"/>
        <dbReference type="ChEBI" id="CHEBI:456215"/>
        <dbReference type="EC" id="2.4.2.7"/>
    </reaction>
</comment>
<protein>
    <recommendedName>
        <fullName evidence="7 12">Adenine phosphoribosyltransferase</fullName>
        <shortName evidence="12">APRT</shortName>
        <ecNumber evidence="7 12">2.4.2.7</ecNumber>
    </recommendedName>
</protein>
<comment type="subcellular location">
    <subcellularLocation>
        <location evidence="3 12">Cytoplasm</location>
    </subcellularLocation>
</comment>
<evidence type="ECO:0000256" key="4">
    <source>
        <dbReference type="ARBA" id="ARBA00004659"/>
    </source>
</evidence>
<dbReference type="FunFam" id="3.40.50.2020:FF:000004">
    <property type="entry name" value="Adenine phosphoribosyltransferase"/>
    <property type="match status" value="1"/>
</dbReference>